<evidence type="ECO:0000256" key="6">
    <source>
        <dbReference type="ARBA" id="ARBA00023136"/>
    </source>
</evidence>
<dbReference type="PANTHER" id="PTHR47926">
    <property type="entry name" value="PENTATRICOPEPTIDE REPEAT-CONTAINING PROTEIN"/>
    <property type="match status" value="1"/>
</dbReference>
<protein>
    <recommendedName>
        <fullName evidence="9">Amino acid transporter transmembrane domain-containing protein</fullName>
    </recommendedName>
</protein>
<sequence>MDDILVNFDQSSGSRISSFLNDIVRLSYALHLMLVFPLLNFSLRTNIDEFLFSKKPLLAVDTKRFVLLSLVLLAMAYILAIAIPSIWYLFQFMGSTSAVCLAFIFPGAIALRDIHGISTSRDKIIAAIMITLAARKIAATVAFQSIHKRNRVVGSKLFEFGATYESSEKDQVQELIDQLHRCAEKRLLTGARVVHGFVLKSEFDDNNLLMLLNHVMHAYLKCSDFKSAKIVFDYLPRKNVFSWSVMIVGFNQQEFFRDGLNYFCKMMDHGVLPDGFAYSAVLQSCIGMDCVVLGDMVHNQIIVRGFGSHVVVSTALLNMYAKLGKIEKAYRVFNSMAERNDVSWNAMISGLTANGLHLEAFDLFLKMKKQGFVPNMYTLVSVLKAVGMLGDVDKGKLVHECVTELGMQDNILVGTALIDMYSKCGDLLEARSVFDMNFADSECLRSVKEAHGMFLKSGYDITDLNVENAIADAYSKCGSLEDVKKIFDRMNCRDVVTWTTLVSGYSQCSKWEEALVIFSQMREEGFTPNNFTLASVLTACANLCYLEYGRQIHGLLCKLGFETVRYIESALIDMYAKGGSIKEADKVFSRISNPDVVSLTAILSAYAYHGFVAHALWHFKRMEQMHIKPSAVTLLCVLFACSHAGLVEEGLQYFWSMEKDYGLVPKMEHYACVVDLLGRVGRLNEAYEFITKMPVEPDEMVWQTLLSACRIHGNVEFGEIAAKKILSHCPEYSSTYVLLSNTYFETGSFKDGADMRKVMKEQGVRKEPGYSWISVKGRVHKFYAGDNNHPQKDDIYAKLDELRRNMKALGYVPDLKYALQGED</sequence>
<accession>A0ABR0VMB8</accession>
<dbReference type="InterPro" id="IPR002885">
    <property type="entry name" value="PPR_rpt"/>
</dbReference>
<dbReference type="Gene3D" id="1.25.40.10">
    <property type="entry name" value="Tetratricopeptide repeat domain"/>
    <property type="match status" value="4"/>
</dbReference>
<evidence type="ECO:0000256" key="3">
    <source>
        <dbReference type="ARBA" id="ARBA00022737"/>
    </source>
</evidence>
<proteinExistence type="predicted"/>
<dbReference type="PROSITE" id="PS51375">
    <property type="entry name" value="PPR"/>
    <property type="match status" value="5"/>
</dbReference>
<reference evidence="10 11" key="1">
    <citation type="journal article" date="2021" name="Comput. Struct. Biotechnol. J.">
        <title>De novo genome assembly of the potent medicinal plant Rehmannia glutinosa using nanopore technology.</title>
        <authorList>
            <person name="Ma L."/>
            <person name="Dong C."/>
            <person name="Song C."/>
            <person name="Wang X."/>
            <person name="Zheng X."/>
            <person name="Niu Y."/>
            <person name="Chen S."/>
            <person name="Feng W."/>
        </authorList>
    </citation>
    <scope>NUCLEOTIDE SEQUENCE [LARGE SCALE GENOMIC DNA]</scope>
    <source>
        <strain evidence="10">DH-2019</strain>
    </source>
</reference>
<dbReference type="InterPro" id="IPR046960">
    <property type="entry name" value="PPR_At4g14850-like_plant"/>
</dbReference>
<feature type="repeat" description="PPR" evidence="7">
    <location>
        <begin position="239"/>
        <end position="273"/>
    </location>
</feature>
<dbReference type="Pfam" id="PF20430">
    <property type="entry name" value="Eplus_motif"/>
    <property type="match status" value="1"/>
</dbReference>
<feature type="transmembrane region" description="Helical" evidence="8">
    <location>
        <begin position="89"/>
        <end position="112"/>
    </location>
</feature>
<feature type="repeat" description="PPR" evidence="7">
    <location>
        <begin position="595"/>
        <end position="629"/>
    </location>
</feature>
<evidence type="ECO:0000256" key="1">
    <source>
        <dbReference type="ARBA" id="ARBA00004370"/>
    </source>
</evidence>
<feature type="transmembrane region" description="Helical" evidence="8">
    <location>
        <begin position="23"/>
        <end position="43"/>
    </location>
</feature>
<keyword evidence="2 8" id="KW-0812">Transmembrane</keyword>
<evidence type="ECO:0000256" key="2">
    <source>
        <dbReference type="ARBA" id="ARBA00022692"/>
    </source>
</evidence>
<keyword evidence="3" id="KW-0677">Repeat</keyword>
<evidence type="ECO:0000313" key="10">
    <source>
        <dbReference type="EMBL" id="KAK6135753.1"/>
    </source>
</evidence>
<evidence type="ECO:0000256" key="5">
    <source>
        <dbReference type="ARBA" id="ARBA00022989"/>
    </source>
</evidence>
<keyword evidence="4" id="KW-0813">Transport</keyword>
<evidence type="ECO:0000256" key="7">
    <source>
        <dbReference type="PROSITE-ProRule" id="PRU00708"/>
    </source>
</evidence>
<dbReference type="Pfam" id="PF01490">
    <property type="entry name" value="Aa_trans"/>
    <property type="match status" value="1"/>
</dbReference>
<evidence type="ECO:0000313" key="11">
    <source>
        <dbReference type="Proteomes" id="UP001318860"/>
    </source>
</evidence>
<dbReference type="Pfam" id="PF20431">
    <property type="entry name" value="E_motif"/>
    <property type="match status" value="1"/>
</dbReference>
<dbReference type="Pfam" id="PF13041">
    <property type="entry name" value="PPR_2"/>
    <property type="match status" value="2"/>
</dbReference>
<evidence type="ECO:0000256" key="8">
    <source>
        <dbReference type="SAM" id="Phobius"/>
    </source>
</evidence>
<organism evidence="10 11">
    <name type="scientific">Rehmannia glutinosa</name>
    <name type="common">Chinese foxglove</name>
    <dbReference type="NCBI Taxonomy" id="99300"/>
    <lineage>
        <taxon>Eukaryota</taxon>
        <taxon>Viridiplantae</taxon>
        <taxon>Streptophyta</taxon>
        <taxon>Embryophyta</taxon>
        <taxon>Tracheophyta</taxon>
        <taxon>Spermatophyta</taxon>
        <taxon>Magnoliopsida</taxon>
        <taxon>eudicotyledons</taxon>
        <taxon>Gunneridae</taxon>
        <taxon>Pentapetalae</taxon>
        <taxon>asterids</taxon>
        <taxon>lamiids</taxon>
        <taxon>Lamiales</taxon>
        <taxon>Orobanchaceae</taxon>
        <taxon>Rehmannieae</taxon>
        <taxon>Rehmannia</taxon>
    </lineage>
</organism>
<dbReference type="NCBIfam" id="TIGR00756">
    <property type="entry name" value="PPR"/>
    <property type="match status" value="4"/>
</dbReference>
<dbReference type="InterPro" id="IPR046848">
    <property type="entry name" value="E_motif"/>
</dbReference>
<dbReference type="InterPro" id="IPR046849">
    <property type="entry name" value="E2_motif"/>
</dbReference>
<feature type="repeat" description="PPR" evidence="7">
    <location>
        <begin position="494"/>
        <end position="528"/>
    </location>
</feature>
<feature type="transmembrane region" description="Helical" evidence="8">
    <location>
        <begin position="124"/>
        <end position="143"/>
    </location>
</feature>
<keyword evidence="11" id="KW-1185">Reference proteome</keyword>
<dbReference type="Pfam" id="PF01535">
    <property type="entry name" value="PPR"/>
    <property type="match status" value="3"/>
</dbReference>
<comment type="caution">
    <text evidence="10">The sequence shown here is derived from an EMBL/GenBank/DDBJ whole genome shotgun (WGS) entry which is preliminary data.</text>
</comment>
<feature type="repeat" description="PPR" evidence="7">
    <location>
        <begin position="309"/>
        <end position="339"/>
    </location>
</feature>
<feature type="repeat" description="PPR" evidence="7">
    <location>
        <begin position="340"/>
        <end position="374"/>
    </location>
</feature>
<keyword evidence="6 8" id="KW-0472">Membrane</keyword>
<dbReference type="Pfam" id="PF13812">
    <property type="entry name" value="PPR_3"/>
    <property type="match status" value="1"/>
</dbReference>
<feature type="domain" description="Amino acid transporter transmembrane" evidence="9">
    <location>
        <begin position="3"/>
        <end position="125"/>
    </location>
</feature>
<dbReference type="InterPro" id="IPR013057">
    <property type="entry name" value="AA_transpt_TM"/>
</dbReference>
<gene>
    <name evidence="10" type="ORF">DH2020_030448</name>
</gene>
<keyword evidence="4" id="KW-0029">Amino-acid transport</keyword>
<dbReference type="Proteomes" id="UP001318860">
    <property type="component" value="Unassembled WGS sequence"/>
</dbReference>
<name>A0ABR0VMB8_REHGL</name>
<keyword evidence="5 8" id="KW-1133">Transmembrane helix</keyword>
<evidence type="ECO:0000259" key="9">
    <source>
        <dbReference type="Pfam" id="PF01490"/>
    </source>
</evidence>
<comment type="subcellular location">
    <subcellularLocation>
        <location evidence="1">Membrane</location>
    </subcellularLocation>
</comment>
<feature type="transmembrane region" description="Helical" evidence="8">
    <location>
        <begin position="64"/>
        <end position="83"/>
    </location>
</feature>
<evidence type="ECO:0000256" key="4">
    <source>
        <dbReference type="ARBA" id="ARBA00022970"/>
    </source>
</evidence>
<dbReference type="InterPro" id="IPR011990">
    <property type="entry name" value="TPR-like_helical_dom_sf"/>
</dbReference>
<dbReference type="EMBL" id="JABTTQ020001067">
    <property type="protein sequence ID" value="KAK6135753.1"/>
    <property type="molecule type" value="Genomic_DNA"/>
</dbReference>
<dbReference type="PANTHER" id="PTHR47926:SF395">
    <property type="entry name" value="TETRATRICOPEPTIDE-LIKE HELICAL DOMAIN, DYW DOMAIN PROTEIN-RELATED"/>
    <property type="match status" value="1"/>
</dbReference>